<dbReference type="Proteomes" id="UP001193081">
    <property type="component" value="Unassembled WGS sequence"/>
</dbReference>
<dbReference type="InterPro" id="IPR014825">
    <property type="entry name" value="DNA_alkylation"/>
</dbReference>
<gene>
    <name evidence="1" type="ORF">EYB53_021645</name>
</gene>
<dbReference type="CDD" id="cd06561">
    <property type="entry name" value="AlkD_like"/>
    <property type="match status" value="1"/>
</dbReference>
<reference evidence="1 2" key="1">
    <citation type="submission" date="2021-03" db="EMBL/GenBank/DDBJ databases">
        <authorList>
            <person name="Grouzdev D.S."/>
        </authorList>
    </citation>
    <scope>NUCLEOTIDE SEQUENCE [LARGE SCALE GENOMIC DNA]</scope>
    <source>
        <strain evidence="1 2">M50-1</strain>
    </source>
</reference>
<dbReference type="SUPFAM" id="SSF48371">
    <property type="entry name" value="ARM repeat"/>
    <property type="match status" value="1"/>
</dbReference>
<sequence length="192" mass="21764">MKTLRAIARETGCNHALAEALWASGIHEARILASIVAEPKCVTLAQMEQWVADLDSWDLCDQCCTNLWVRTPFARDQALVWSERDEEFVKRAGFVLMVQVAGKDQKAPAELFQRYLARAEREAHDERNFVKKAVNWAIREIGQRSAELNETAIAVAQRLQASDSRTARWVGSDALRELTSTKIAQRVARREL</sequence>
<dbReference type="Gene3D" id="1.25.10.90">
    <property type="match status" value="1"/>
</dbReference>
<dbReference type="Pfam" id="PF08713">
    <property type="entry name" value="DNA_alkylation"/>
    <property type="match status" value="1"/>
</dbReference>
<dbReference type="RefSeq" id="WP_205712721.1">
    <property type="nucleotide sequence ID" value="NZ_SIJK02000064.1"/>
</dbReference>
<dbReference type="PANTHER" id="PTHR41291:SF1">
    <property type="entry name" value="DNA ALKYLATION REPAIR PROTEIN"/>
    <property type="match status" value="1"/>
</dbReference>
<dbReference type="EMBL" id="SIJK02000064">
    <property type="protein sequence ID" value="MBP1468330.1"/>
    <property type="molecule type" value="Genomic_DNA"/>
</dbReference>
<evidence type="ECO:0000313" key="1">
    <source>
        <dbReference type="EMBL" id="MBP1468330.1"/>
    </source>
</evidence>
<keyword evidence="2" id="KW-1185">Reference proteome</keyword>
<comment type="caution">
    <text evidence="1">The sequence shown here is derived from an EMBL/GenBank/DDBJ whole genome shotgun (WGS) entry which is preliminary data.</text>
</comment>
<evidence type="ECO:0000313" key="2">
    <source>
        <dbReference type="Proteomes" id="UP001193081"/>
    </source>
</evidence>
<protein>
    <submittedName>
        <fullName evidence="1">DNA alkylation repair protein</fullName>
    </submittedName>
</protein>
<organism evidence="1 2">
    <name type="scientific">Candidatus Chloroploca mongolica</name>
    <dbReference type="NCBI Taxonomy" id="2528176"/>
    <lineage>
        <taxon>Bacteria</taxon>
        <taxon>Bacillati</taxon>
        <taxon>Chloroflexota</taxon>
        <taxon>Chloroflexia</taxon>
        <taxon>Chloroflexales</taxon>
        <taxon>Chloroflexineae</taxon>
        <taxon>Oscillochloridaceae</taxon>
        <taxon>Candidatus Chloroploca</taxon>
    </lineage>
</organism>
<name>A0ABS4DFY0_9CHLR</name>
<dbReference type="PANTHER" id="PTHR41291">
    <property type="entry name" value="DNA ALKYLATION REPAIR PROTEIN"/>
    <property type="match status" value="1"/>
</dbReference>
<dbReference type="InterPro" id="IPR016024">
    <property type="entry name" value="ARM-type_fold"/>
</dbReference>
<accession>A0ABS4DFY0</accession>
<proteinExistence type="predicted"/>